<dbReference type="EnsemblMetazoa" id="RPRC007055-RA">
    <property type="protein sequence ID" value="RPRC007055-PA"/>
    <property type="gene ID" value="RPRC007055"/>
</dbReference>
<dbReference type="OMA" id="FSFVQSY"/>
<dbReference type="InterPro" id="IPR039745">
    <property type="entry name" value="Vps54"/>
</dbReference>
<proteinExistence type="inferred from homology"/>
<feature type="domain" description="Vacuolar protein sorting-associated protein 54 C-terminal" evidence="8">
    <location>
        <begin position="728"/>
        <end position="871"/>
    </location>
</feature>
<dbReference type="GO" id="GO:0019905">
    <property type="term" value="F:syntaxin binding"/>
    <property type="evidence" value="ECO:0007669"/>
    <property type="project" value="TreeGrafter"/>
</dbReference>
<evidence type="ECO:0000259" key="9">
    <source>
        <dbReference type="Pfam" id="PF10475"/>
    </source>
</evidence>
<accession>T1HSN5</accession>
<evidence type="ECO:0000256" key="7">
    <source>
        <dbReference type="ARBA" id="ARBA00023054"/>
    </source>
</evidence>
<evidence type="ECO:0000259" key="8">
    <source>
        <dbReference type="Pfam" id="PF07928"/>
    </source>
</evidence>
<sequence length="982" mass="111869">QFNMSKHYDDKPAWAFCNYCENVEFSCVQQFVKHLREKHGTKEGGSFVCRYGENNVCCSLPVEGVSDADYERHVYKHHTTTTPYSNSMSRKVSSYNKWTLYSAAQNLPAVLNDPNKGKQRDFFTKTWGDNFVELNDVPEPNYLPHITIHHFEHYLKKIGKRHKRHLKLNSIVPKPPTHADLLQTFPSLRIGKYPDKSSFDIGVIPKIFLQPNFDLSNLDTFNTVYPHTVPPSSSSSTKLNTGPSAVNSAKLLQEKLTHYLDMVEVQIAQQVAQKSEAFFHAMTSHDVLMEQLGQTISLVKKLREKIQKIDKDLVEDSLSIIKNTRTCNNYHEVYRKLKIMSTVMQTQPTIQLLLSSPDYVGALDLIHTTEDLLRQELAGIHSFRHLGSELTEMLRVIDTLMTEEFERYSTADLNRPLLDSEPLILEGEKLTCIVMGMLRRGHYNFVDMYQREIISAIKAAVKQAVIEVVAGTEQSGDQSLDEQLKTLSVDEWTLLMSNTSRVLLNLLRRVKKGYEIMLRAVDISAGKLTSNRDSSETGDWELPSSDYDKVNNKLNALLAHVCKYSQERCAQLLSSHSHEYEKYKILNLRLDLFCINKYWAKDENSKTSNISSHWLAEKATVKQLKELASLMNHMTQQCEIICPGVQINCLKSAYTIQATKFMNKFHINSTTKLFLILDGEPWRQTDVPASFQKLVDCIAEKGNNINQISNRLKSLRPEANNSVLYIGQEKFAVVGTVLMLVNIVAEYCVQAEEIPLCAESLLRYLSELLTQFNARCYKLMLGAEAVSEKTGLKKITITNLALLLRALQLILWLIPHVRLHFQGMQVYTFTIFVTLPGIIGELPRDYLDVVSQGIKEHAQDVHAKLLEIMQNLMSAELKNWDAKPPVPSKSFQNICKHVKKLNEVVINVLPQEQIQKLYIGVHSSFKVTFAEKLQKMNIVNDGGVTHGLVTSELTFYLKDLRTVKALPAEHLELAAMKDIWNA</sequence>
<dbReference type="STRING" id="13249.T1HSN5"/>
<dbReference type="FunCoup" id="T1HSN5">
    <property type="interactions" value="1190"/>
</dbReference>
<dbReference type="EMBL" id="ACPB03004814">
    <property type="status" value="NOT_ANNOTATED_CDS"/>
    <property type="molecule type" value="Genomic_DNA"/>
</dbReference>
<evidence type="ECO:0000256" key="6">
    <source>
        <dbReference type="ARBA" id="ARBA00023034"/>
    </source>
</evidence>
<dbReference type="PANTHER" id="PTHR12965:SF0">
    <property type="entry name" value="VACUOLAR PROTEIN SORTING-ASSOCIATED PROTEIN 54"/>
    <property type="match status" value="1"/>
</dbReference>
<dbReference type="eggNOG" id="KOG2115">
    <property type="taxonomic scope" value="Eukaryota"/>
</dbReference>
<dbReference type="EMBL" id="ACPB03004813">
    <property type="status" value="NOT_ANNOTATED_CDS"/>
    <property type="molecule type" value="Genomic_DNA"/>
</dbReference>
<dbReference type="PANTHER" id="PTHR12965">
    <property type="entry name" value="VACUOLAR PROTEIN SORTING 54"/>
    <property type="match status" value="1"/>
</dbReference>
<dbReference type="GO" id="GO:0000938">
    <property type="term" value="C:GARP complex"/>
    <property type="evidence" value="ECO:0007669"/>
    <property type="project" value="InterPro"/>
</dbReference>
<reference evidence="10" key="1">
    <citation type="submission" date="2015-05" db="UniProtKB">
        <authorList>
            <consortium name="EnsemblMetazoa"/>
        </authorList>
    </citation>
    <scope>IDENTIFICATION</scope>
</reference>
<evidence type="ECO:0000256" key="1">
    <source>
        <dbReference type="ARBA" id="ARBA00004601"/>
    </source>
</evidence>
<keyword evidence="11" id="KW-1185">Reference proteome</keyword>
<dbReference type="InParanoid" id="T1HSN5"/>
<evidence type="ECO:0000256" key="3">
    <source>
        <dbReference type="ARBA" id="ARBA00017665"/>
    </source>
</evidence>
<evidence type="ECO:0000313" key="11">
    <source>
        <dbReference type="Proteomes" id="UP000015103"/>
    </source>
</evidence>
<dbReference type="Pfam" id="PF10475">
    <property type="entry name" value="Vps54_N"/>
    <property type="match status" value="1"/>
</dbReference>
<dbReference type="AlphaFoldDB" id="T1HSN5"/>
<dbReference type="HOGENOM" id="CLU_005185_1_0_1"/>
<dbReference type="GO" id="GO:0005829">
    <property type="term" value="C:cytosol"/>
    <property type="evidence" value="ECO:0007669"/>
    <property type="project" value="GOC"/>
</dbReference>
<dbReference type="Pfam" id="PF07928">
    <property type="entry name" value="Vps54"/>
    <property type="match status" value="1"/>
</dbReference>
<feature type="domain" description="Vacuolar protein sorting-associated protein 54 N-terminal" evidence="9">
    <location>
        <begin position="253"/>
        <end position="401"/>
    </location>
</feature>
<dbReference type="GO" id="GO:0015031">
    <property type="term" value="P:protein transport"/>
    <property type="evidence" value="ECO:0007669"/>
    <property type="project" value="UniProtKB-KW"/>
</dbReference>
<name>T1HSN5_RHOPR</name>
<dbReference type="VEuPathDB" id="VectorBase:RPRC007055"/>
<comment type="subcellular location">
    <subcellularLocation>
        <location evidence="1">Golgi apparatus</location>
        <location evidence="1">trans-Golgi network</location>
    </subcellularLocation>
</comment>
<dbReference type="GO" id="GO:0006896">
    <property type="term" value="P:Golgi to vacuole transport"/>
    <property type="evidence" value="ECO:0007669"/>
    <property type="project" value="TreeGrafter"/>
</dbReference>
<keyword evidence="6" id="KW-0333">Golgi apparatus</keyword>
<dbReference type="Gene3D" id="1.20.1280.130">
    <property type="match status" value="1"/>
</dbReference>
<dbReference type="GO" id="GO:0042147">
    <property type="term" value="P:retrograde transport, endosome to Golgi"/>
    <property type="evidence" value="ECO:0007669"/>
    <property type="project" value="InterPro"/>
</dbReference>
<evidence type="ECO:0000313" key="10">
    <source>
        <dbReference type="EnsemblMetazoa" id="RPRC007055-PA"/>
    </source>
</evidence>
<dbReference type="InterPro" id="IPR019515">
    <property type="entry name" value="VPS54_N"/>
</dbReference>
<keyword evidence="5" id="KW-0653">Protein transport</keyword>
<evidence type="ECO:0000256" key="5">
    <source>
        <dbReference type="ARBA" id="ARBA00022927"/>
    </source>
</evidence>
<evidence type="ECO:0000256" key="4">
    <source>
        <dbReference type="ARBA" id="ARBA00022448"/>
    </source>
</evidence>
<comment type="similarity">
    <text evidence="2">Belongs to the VPS54 family.</text>
</comment>
<keyword evidence="4" id="KW-0813">Transport</keyword>
<evidence type="ECO:0000256" key="2">
    <source>
        <dbReference type="ARBA" id="ARBA00009150"/>
    </source>
</evidence>
<dbReference type="InterPro" id="IPR012501">
    <property type="entry name" value="Vps54_C"/>
</dbReference>
<dbReference type="Proteomes" id="UP000015103">
    <property type="component" value="Unassembled WGS sequence"/>
</dbReference>
<keyword evidence="7" id="KW-0175">Coiled coil</keyword>
<protein>
    <recommendedName>
        <fullName evidence="3">Vacuolar protein sorting-associated protein 54</fullName>
    </recommendedName>
</protein>
<organism evidence="10 11">
    <name type="scientific">Rhodnius prolixus</name>
    <name type="common">Triatomid bug</name>
    <dbReference type="NCBI Taxonomy" id="13249"/>
    <lineage>
        <taxon>Eukaryota</taxon>
        <taxon>Metazoa</taxon>
        <taxon>Ecdysozoa</taxon>
        <taxon>Arthropoda</taxon>
        <taxon>Hexapoda</taxon>
        <taxon>Insecta</taxon>
        <taxon>Pterygota</taxon>
        <taxon>Neoptera</taxon>
        <taxon>Paraneoptera</taxon>
        <taxon>Hemiptera</taxon>
        <taxon>Heteroptera</taxon>
        <taxon>Panheteroptera</taxon>
        <taxon>Cimicomorpha</taxon>
        <taxon>Reduviidae</taxon>
        <taxon>Triatominae</taxon>
        <taxon>Rhodnius</taxon>
    </lineage>
</organism>